<evidence type="ECO:0000313" key="3">
    <source>
        <dbReference type="Proteomes" id="UP000002212"/>
    </source>
</evidence>
<protein>
    <submittedName>
        <fullName evidence="2">Uncharacterized protein</fullName>
    </submittedName>
</protein>
<reference evidence="2 3" key="1">
    <citation type="submission" date="2009-03" db="EMBL/GenBank/DDBJ databases">
        <title>Comparison of the complete genome sequences of Rhodococcus erythropolis PR4 and Rhodococcus opacus B4.</title>
        <authorList>
            <person name="Takarada H."/>
            <person name="Sekine M."/>
            <person name="Hosoyama A."/>
            <person name="Yamada R."/>
            <person name="Fujisawa T."/>
            <person name="Omata S."/>
            <person name="Shimizu A."/>
            <person name="Tsukatani N."/>
            <person name="Tanikawa S."/>
            <person name="Fujita N."/>
            <person name="Harayama S."/>
        </authorList>
    </citation>
    <scope>NUCLEOTIDE SEQUENCE [LARGE SCALE GENOMIC DNA]</scope>
    <source>
        <strain evidence="2 3">B4</strain>
    </source>
</reference>
<dbReference type="HOGENOM" id="CLU_1480920_0_0_11"/>
<proteinExistence type="predicted"/>
<feature type="compositionally biased region" description="Basic residues" evidence="1">
    <location>
        <begin position="83"/>
        <end position="97"/>
    </location>
</feature>
<dbReference type="KEGG" id="rop:ROP_01370"/>
<gene>
    <name evidence="2" type="ordered locus">ROP_01370</name>
</gene>
<name>C1ASD5_RHOOB</name>
<dbReference type="EMBL" id="AP011115">
    <property type="protein sequence ID" value="BAH48384.1"/>
    <property type="molecule type" value="Genomic_DNA"/>
</dbReference>
<feature type="region of interest" description="Disordered" evidence="1">
    <location>
        <begin position="73"/>
        <end position="102"/>
    </location>
</feature>
<sequence>MRITDSARKHHISNTDITHAFENAIRYAEYEDDGEERLLIIGTDTAGRLLEPVAAPAGEPNRRVRAAIAAAASETTREGGRQPHCHTPHPLTPRRRRPGTEAGRLLRGGTKIRGAAGGAGAGSLRHNGLRARHGQRQGFSTAWGPWQRRGRPRYLARPTIARCGAVRGLEPATSTPDLRLAD</sequence>
<organism evidence="2 3">
    <name type="scientific">Rhodococcus opacus (strain B4)</name>
    <dbReference type="NCBI Taxonomy" id="632772"/>
    <lineage>
        <taxon>Bacteria</taxon>
        <taxon>Bacillati</taxon>
        <taxon>Actinomycetota</taxon>
        <taxon>Actinomycetes</taxon>
        <taxon>Mycobacteriales</taxon>
        <taxon>Nocardiaceae</taxon>
        <taxon>Rhodococcus</taxon>
    </lineage>
</organism>
<dbReference type="Proteomes" id="UP000002212">
    <property type="component" value="Chromosome"/>
</dbReference>
<dbReference type="PATRIC" id="fig|632772.20.peg.167"/>
<evidence type="ECO:0000256" key="1">
    <source>
        <dbReference type="SAM" id="MobiDB-lite"/>
    </source>
</evidence>
<evidence type="ECO:0000313" key="2">
    <source>
        <dbReference type="EMBL" id="BAH48384.1"/>
    </source>
</evidence>
<accession>C1ASD5</accession>
<dbReference type="AlphaFoldDB" id="C1ASD5"/>